<evidence type="ECO:0000256" key="5">
    <source>
        <dbReference type="ARBA" id="ARBA00022764"/>
    </source>
</evidence>
<evidence type="ECO:0000256" key="3">
    <source>
        <dbReference type="ARBA" id="ARBA00022558"/>
    </source>
</evidence>
<dbReference type="InterPro" id="IPR050643">
    <property type="entry name" value="Periplasmic_pilus_chap"/>
</dbReference>
<dbReference type="GO" id="GO:0030288">
    <property type="term" value="C:outer membrane-bounded periplasmic space"/>
    <property type="evidence" value="ECO:0007669"/>
    <property type="project" value="InterPro"/>
</dbReference>
<dbReference type="Pfam" id="PF02753">
    <property type="entry name" value="PapD_C"/>
    <property type="match status" value="1"/>
</dbReference>
<dbReference type="PRINTS" id="PR00969">
    <property type="entry name" value="CHAPERONPILI"/>
</dbReference>
<evidence type="ECO:0000256" key="2">
    <source>
        <dbReference type="ARBA" id="ARBA00007399"/>
    </source>
</evidence>
<keyword evidence="3" id="KW-1029">Fimbrium biogenesis</keyword>
<proteinExistence type="inferred from homology"/>
<dbReference type="InterPro" id="IPR001829">
    <property type="entry name" value="Pili_assmbl_chaperone_bac"/>
</dbReference>
<dbReference type="FunFam" id="2.60.40.10:FF:000458">
    <property type="entry name" value="Molecular chaperone FimC"/>
    <property type="match status" value="1"/>
</dbReference>
<evidence type="ECO:0000256" key="1">
    <source>
        <dbReference type="ARBA" id="ARBA00004418"/>
    </source>
</evidence>
<comment type="subcellular location">
    <subcellularLocation>
        <location evidence="1">Periplasm</location>
    </subcellularLocation>
</comment>
<feature type="signal peptide" evidence="7">
    <location>
        <begin position="1"/>
        <end position="22"/>
    </location>
</feature>
<evidence type="ECO:0000256" key="6">
    <source>
        <dbReference type="ARBA" id="ARBA00023186"/>
    </source>
</evidence>
<feature type="chain" id="PRO_5040806379" evidence="7">
    <location>
        <begin position="23"/>
        <end position="256"/>
    </location>
</feature>
<dbReference type="InterPro" id="IPR016147">
    <property type="entry name" value="Pili_assmbl_chaperone_N"/>
</dbReference>
<dbReference type="InterPro" id="IPR013783">
    <property type="entry name" value="Ig-like_fold"/>
</dbReference>
<protein>
    <submittedName>
        <fullName evidence="10">Fimbrial chaperone protein</fullName>
    </submittedName>
</protein>
<organism evidence="10 11">
    <name type="scientific">Burkholderia cepacia GG4</name>
    <dbReference type="NCBI Taxonomy" id="1009846"/>
    <lineage>
        <taxon>Bacteria</taxon>
        <taxon>Pseudomonadati</taxon>
        <taxon>Pseudomonadota</taxon>
        <taxon>Betaproteobacteria</taxon>
        <taxon>Burkholderiales</taxon>
        <taxon>Burkholderiaceae</taxon>
        <taxon>Burkholderia</taxon>
        <taxon>Burkholderia cepacia complex</taxon>
    </lineage>
</organism>
<dbReference type="InterPro" id="IPR008962">
    <property type="entry name" value="PapD-like_sf"/>
</dbReference>
<keyword evidence="4 7" id="KW-0732">Signal</keyword>
<sequence>MQIQKHLSRCLPVILGMALALAAPWTKAGVVVTGTRVIYPAGDREVTVKLDNTGALPSLVQAWVDDGDMHSGPGKSQAPFILMPPVSRIDPGKGQTLRLVYTGEPLPQDRESLFWLNVLDVAPQRAAEEAVNSLQLAFRTRIKIFFRPNGLSADDAADAAKQLGWALTGARDGHARTLEATNRSPYHVTVLDVRIKHDGRAFQIDEGTTIAPGQSHAFRFDAPLPDVPQGTKFEYSTINDYGTDVKSDATLGGAIH</sequence>
<evidence type="ECO:0000259" key="9">
    <source>
        <dbReference type="Pfam" id="PF02753"/>
    </source>
</evidence>
<evidence type="ECO:0000256" key="4">
    <source>
        <dbReference type="ARBA" id="ARBA00022729"/>
    </source>
</evidence>
<dbReference type="Gene3D" id="2.60.40.10">
    <property type="entry name" value="Immunoglobulins"/>
    <property type="match status" value="2"/>
</dbReference>
<dbReference type="Pfam" id="PF00345">
    <property type="entry name" value="PapD_N"/>
    <property type="match status" value="1"/>
</dbReference>
<dbReference type="GO" id="GO:0071555">
    <property type="term" value="P:cell wall organization"/>
    <property type="evidence" value="ECO:0007669"/>
    <property type="project" value="InterPro"/>
</dbReference>
<feature type="domain" description="Pili assembly chaperone C-terminal" evidence="9">
    <location>
        <begin position="181"/>
        <end position="244"/>
    </location>
</feature>
<dbReference type="Proteomes" id="UP000032866">
    <property type="component" value="Chromosome 1"/>
</dbReference>
<dbReference type="EMBL" id="CP003774">
    <property type="protein sequence ID" value="AFQ46486.1"/>
    <property type="molecule type" value="Genomic_DNA"/>
</dbReference>
<evidence type="ECO:0000313" key="10">
    <source>
        <dbReference type="EMBL" id="AFQ46486.1"/>
    </source>
</evidence>
<name>A0A9W3P7I7_BURCE</name>
<dbReference type="KEGG" id="bct:GEM_0025"/>
<evidence type="ECO:0000256" key="7">
    <source>
        <dbReference type="SAM" id="SignalP"/>
    </source>
</evidence>
<keyword evidence="5" id="KW-0574">Periplasm</keyword>
<dbReference type="SUPFAM" id="SSF49584">
    <property type="entry name" value="Periplasmic chaperone C-domain"/>
    <property type="match status" value="1"/>
</dbReference>
<gene>
    <name evidence="10" type="ORF">GEM_0025</name>
</gene>
<evidence type="ECO:0000259" key="8">
    <source>
        <dbReference type="Pfam" id="PF00345"/>
    </source>
</evidence>
<dbReference type="InterPro" id="IPR036316">
    <property type="entry name" value="Pili_assmbl_chap_C_dom_sf"/>
</dbReference>
<dbReference type="AlphaFoldDB" id="A0A9W3P7I7"/>
<reference evidence="10 11" key="1">
    <citation type="journal article" date="2012" name="J. Bacteriol.">
        <title>Complete Genome Sequence of Burkholderia sp. Strain GG4, a Betaproteobacterium That Reduces 3-Oxo-N-Acylhomoserine Lactones and Produces Different N-Acylhomoserine Lactones.</title>
        <authorList>
            <person name="Hong K.W."/>
            <person name="Koh C.L."/>
            <person name="Sam C.K."/>
            <person name="Yin W.F."/>
            <person name="Chan K.G."/>
        </authorList>
    </citation>
    <scope>NUCLEOTIDE SEQUENCE [LARGE SCALE GENOMIC DNA]</scope>
    <source>
        <strain evidence="10 11">GG4</strain>
    </source>
</reference>
<dbReference type="SUPFAM" id="SSF49354">
    <property type="entry name" value="PapD-like"/>
    <property type="match status" value="1"/>
</dbReference>
<keyword evidence="6" id="KW-0143">Chaperone</keyword>
<accession>A0A9W3P7I7</accession>
<dbReference type="PANTHER" id="PTHR30251">
    <property type="entry name" value="PILUS ASSEMBLY CHAPERONE"/>
    <property type="match status" value="1"/>
</dbReference>
<comment type="similarity">
    <text evidence="2">Belongs to the periplasmic pilus chaperone family.</text>
</comment>
<evidence type="ECO:0000313" key="11">
    <source>
        <dbReference type="Proteomes" id="UP000032866"/>
    </source>
</evidence>
<dbReference type="PANTHER" id="PTHR30251:SF2">
    <property type="entry name" value="FIMBRIAL CHAPERONE YADV-RELATED"/>
    <property type="match status" value="1"/>
</dbReference>
<dbReference type="InterPro" id="IPR016148">
    <property type="entry name" value="Pili_assmbl_chaperone_C"/>
</dbReference>
<feature type="domain" description="Pili assembly chaperone N-terminal" evidence="8">
    <location>
        <begin position="29"/>
        <end position="151"/>
    </location>
</feature>
<dbReference type="RefSeq" id="WP_014895430.1">
    <property type="nucleotide sequence ID" value="NC_018513.1"/>
</dbReference>